<dbReference type="GO" id="GO:0008270">
    <property type="term" value="F:zinc ion binding"/>
    <property type="evidence" value="ECO:0007669"/>
    <property type="project" value="InterPro"/>
</dbReference>
<dbReference type="InterPro" id="IPR027268">
    <property type="entry name" value="Peptidase_M4/M1_CTD_sf"/>
</dbReference>
<dbReference type="InterPro" id="IPR050344">
    <property type="entry name" value="Peptidase_M1_aminopeptidases"/>
</dbReference>
<evidence type="ECO:0000256" key="11">
    <source>
        <dbReference type="ARBA" id="ARBA00023049"/>
    </source>
</evidence>
<dbReference type="Gene3D" id="1.10.390.10">
    <property type="entry name" value="Neutral Protease Domain 2"/>
    <property type="match status" value="1"/>
</dbReference>
<keyword evidence="6" id="KW-0031">Aminopeptidase</keyword>
<dbReference type="PANTHER" id="PTHR11533:SF174">
    <property type="entry name" value="PUROMYCIN-SENSITIVE AMINOPEPTIDASE-RELATED"/>
    <property type="match status" value="1"/>
</dbReference>
<comment type="caution">
    <text evidence="14">The sequence shown here is derived from an EMBL/GenBank/DDBJ whole genome shotgun (WGS) entry which is preliminary data.</text>
</comment>
<evidence type="ECO:0000259" key="12">
    <source>
        <dbReference type="Pfam" id="PF01433"/>
    </source>
</evidence>
<evidence type="ECO:0000256" key="4">
    <source>
        <dbReference type="ARBA" id="ARBA00012564"/>
    </source>
</evidence>
<protein>
    <recommendedName>
        <fullName evidence="5">Aminopeptidase N</fullName>
        <ecNumber evidence="4">3.4.11.2</ecNumber>
    </recommendedName>
</protein>
<dbReference type="InterPro" id="IPR014782">
    <property type="entry name" value="Peptidase_M1_dom"/>
</dbReference>
<dbReference type="Pfam" id="PF01433">
    <property type="entry name" value="Peptidase_M1"/>
    <property type="match status" value="1"/>
</dbReference>
<dbReference type="Pfam" id="PF17900">
    <property type="entry name" value="Peptidase_M1_N"/>
    <property type="match status" value="1"/>
</dbReference>
<dbReference type="EC" id="3.4.11.2" evidence="4"/>
<evidence type="ECO:0000256" key="6">
    <source>
        <dbReference type="ARBA" id="ARBA00022438"/>
    </source>
</evidence>
<evidence type="ECO:0000256" key="8">
    <source>
        <dbReference type="ARBA" id="ARBA00022723"/>
    </source>
</evidence>
<feature type="domain" description="Peptidase M1 membrane alanine aminopeptidase" evidence="12">
    <location>
        <begin position="254"/>
        <end position="450"/>
    </location>
</feature>
<evidence type="ECO:0000313" key="14">
    <source>
        <dbReference type="EMBL" id="HEC77932.1"/>
    </source>
</evidence>
<feature type="domain" description="Aminopeptidase N-like N-terminal" evidence="13">
    <location>
        <begin position="40"/>
        <end position="211"/>
    </location>
</feature>
<dbReference type="InterPro" id="IPR001930">
    <property type="entry name" value="Peptidase_M1"/>
</dbReference>
<dbReference type="PRINTS" id="PR00756">
    <property type="entry name" value="ALADIPTASE"/>
</dbReference>
<reference evidence="14" key="1">
    <citation type="journal article" date="2020" name="mSystems">
        <title>Genome- and Community-Level Interaction Insights into Carbon Utilization and Element Cycling Functions of Hydrothermarchaeota in Hydrothermal Sediment.</title>
        <authorList>
            <person name="Zhou Z."/>
            <person name="Liu Y."/>
            <person name="Xu W."/>
            <person name="Pan J."/>
            <person name="Luo Z.H."/>
            <person name="Li M."/>
        </authorList>
    </citation>
    <scope>NUCLEOTIDE SEQUENCE</scope>
    <source>
        <strain evidence="14">HyVt-388</strain>
    </source>
</reference>
<accession>A0A9C9ELT6</accession>
<dbReference type="GO" id="GO:0016285">
    <property type="term" value="F:alanyl aminopeptidase activity"/>
    <property type="evidence" value="ECO:0007669"/>
    <property type="project" value="UniProtKB-EC"/>
</dbReference>
<gene>
    <name evidence="14" type="ORF">ENI34_02165</name>
</gene>
<keyword evidence="11" id="KW-0482">Metalloprotease</keyword>
<dbReference type="GO" id="GO:0006508">
    <property type="term" value="P:proteolysis"/>
    <property type="evidence" value="ECO:0007669"/>
    <property type="project" value="UniProtKB-KW"/>
</dbReference>
<dbReference type="GO" id="GO:0005615">
    <property type="term" value="C:extracellular space"/>
    <property type="evidence" value="ECO:0007669"/>
    <property type="project" value="TreeGrafter"/>
</dbReference>
<dbReference type="PANTHER" id="PTHR11533">
    <property type="entry name" value="PROTEASE M1 ZINC METALLOPROTEASE"/>
    <property type="match status" value="1"/>
</dbReference>
<evidence type="ECO:0000256" key="9">
    <source>
        <dbReference type="ARBA" id="ARBA00022801"/>
    </source>
</evidence>
<sequence>MTALIILILVNQSFFDNIENKQVFYPETVRAESTHSYDVLHYLIDLTLPMDSRYLEGAVTIAARSNQNNLTTVDLHLLGLNVDSVKVDGVTAASYTHNYETLYVTLPQPQNVNDSFNIMVGYSGTASGSMGYLFYQSSHPISYTLGCPFCTRRWLPCYDRVWDKADYGVEFYITVPDSFTVCATGEYLGKEVSDGRATYHWKHDQPIAPYLIHFASSVFTTYSDWFVPGTGDSVEIKYYFWPQDTIYAPTAFQYTTDILYFYDSLFGSYPFDRYGMDILYPFSYAGMEHQTMSSIYRPGFVGNDYYLMAHETSHQWWGDMITCFGWKNVWLNEGFATYCDALYRERREGHQAFIDVMVSRRNSYFSSEASYPHPIYDPPDSYIFDWGHSYCKGAWVLHMIRYLCGDDNTWLTLMSTYRDSFAYKNASTADLNQIMNQVLGGDYDWFFQEWVYDLYYPIYDIVWRKVYEAPNWRLLLDVTQTQTMGPAVFHMPLPIGVNYAAGDTLITLSINQSPQHFEFVLAQEPVSITVDPETWIIQKNTVTQGITEFVEEPVRIEKINSIGRAIKLKLSRPYLIKIFDITGRKVFETEAAELIYRPLSAGVYHVVVGDRTSRVVVIK</sequence>
<dbReference type="Gene3D" id="2.60.40.1730">
    <property type="entry name" value="tricorn interacting facor f3 domain"/>
    <property type="match status" value="1"/>
</dbReference>
<evidence type="ECO:0000256" key="5">
    <source>
        <dbReference type="ARBA" id="ARBA00015611"/>
    </source>
</evidence>
<comment type="catalytic activity">
    <reaction evidence="1">
        <text>Release of an N-terminal amino acid, Xaa-|-Yaa- from a peptide, amide or arylamide. Xaa is preferably Ala, but may be most amino acids including Pro (slow action). When a terminal hydrophobic residue is followed by a prolyl residue, the two may be released as an intact Xaa-Pro dipeptide.</text>
        <dbReference type="EC" id="3.4.11.2"/>
    </reaction>
</comment>
<dbReference type="InterPro" id="IPR045357">
    <property type="entry name" value="Aminopeptidase_N-like_N"/>
</dbReference>
<proteinExistence type="inferred from homology"/>
<dbReference type="SUPFAM" id="SSF55486">
    <property type="entry name" value="Metalloproteases ('zincins'), catalytic domain"/>
    <property type="match status" value="1"/>
</dbReference>
<dbReference type="InterPro" id="IPR042097">
    <property type="entry name" value="Aminopeptidase_N-like_N_sf"/>
</dbReference>
<dbReference type="GO" id="GO:0016020">
    <property type="term" value="C:membrane"/>
    <property type="evidence" value="ECO:0007669"/>
    <property type="project" value="TreeGrafter"/>
</dbReference>
<dbReference type="SUPFAM" id="SSF63737">
    <property type="entry name" value="Leukotriene A4 hydrolase N-terminal domain"/>
    <property type="match status" value="1"/>
</dbReference>
<name>A0A9C9ELT6_UNCW3</name>
<dbReference type="Proteomes" id="UP000885826">
    <property type="component" value="Unassembled WGS sequence"/>
</dbReference>
<dbReference type="GO" id="GO:0042277">
    <property type="term" value="F:peptide binding"/>
    <property type="evidence" value="ECO:0007669"/>
    <property type="project" value="TreeGrafter"/>
</dbReference>
<evidence type="ECO:0000256" key="2">
    <source>
        <dbReference type="ARBA" id="ARBA00001947"/>
    </source>
</evidence>
<dbReference type="CDD" id="cd09603">
    <property type="entry name" value="M1_APN_like"/>
    <property type="match status" value="1"/>
</dbReference>
<keyword evidence="9" id="KW-0378">Hydrolase</keyword>
<comment type="similarity">
    <text evidence="3">Belongs to the peptidase M1 family.</text>
</comment>
<evidence type="ECO:0000256" key="3">
    <source>
        <dbReference type="ARBA" id="ARBA00010136"/>
    </source>
</evidence>
<evidence type="ECO:0000256" key="7">
    <source>
        <dbReference type="ARBA" id="ARBA00022670"/>
    </source>
</evidence>
<evidence type="ECO:0000256" key="10">
    <source>
        <dbReference type="ARBA" id="ARBA00022833"/>
    </source>
</evidence>
<dbReference type="AlphaFoldDB" id="A0A9C9ELT6"/>
<dbReference type="GO" id="GO:0005737">
    <property type="term" value="C:cytoplasm"/>
    <property type="evidence" value="ECO:0007669"/>
    <property type="project" value="TreeGrafter"/>
</dbReference>
<dbReference type="GO" id="GO:0070006">
    <property type="term" value="F:metalloaminopeptidase activity"/>
    <property type="evidence" value="ECO:0007669"/>
    <property type="project" value="TreeGrafter"/>
</dbReference>
<keyword evidence="7" id="KW-0645">Protease</keyword>
<keyword evidence="8" id="KW-0479">Metal-binding</keyword>
<evidence type="ECO:0000259" key="13">
    <source>
        <dbReference type="Pfam" id="PF17900"/>
    </source>
</evidence>
<keyword evidence="10" id="KW-0862">Zinc</keyword>
<organism evidence="14 15">
    <name type="scientific">candidate division WOR-3 bacterium</name>
    <dbReference type="NCBI Taxonomy" id="2052148"/>
    <lineage>
        <taxon>Bacteria</taxon>
        <taxon>Bacteria division WOR-3</taxon>
    </lineage>
</organism>
<dbReference type="GO" id="GO:0043171">
    <property type="term" value="P:peptide catabolic process"/>
    <property type="evidence" value="ECO:0007669"/>
    <property type="project" value="TreeGrafter"/>
</dbReference>
<evidence type="ECO:0000256" key="1">
    <source>
        <dbReference type="ARBA" id="ARBA00000098"/>
    </source>
</evidence>
<comment type="cofactor">
    <cofactor evidence="2">
        <name>Zn(2+)</name>
        <dbReference type="ChEBI" id="CHEBI:29105"/>
    </cofactor>
</comment>
<evidence type="ECO:0000313" key="15">
    <source>
        <dbReference type="Proteomes" id="UP000885826"/>
    </source>
</evidence>
<dbReference type="EMBL" id="DRIG01000025">
    <property type="protein sequence ID" value="HEC77932.1"/>
    <property type="molecule type" value="Genomic_DNA"/>
</dbReference>